<organism evidence="3 4">
    <name type="scientific">Giardia intestinalis (strain ATCC 50803 / WB clone C6)</name>
    <name type="common">Giardia lamblia</name>
    <dbReference type="NCBI Taxonomy" id="184922"/>
    <lineage>
        <taxon>Eukaryota</taxon>
        <taxon>Metamonada</taxon>
        <taxon>Diplomonadida</taxon>
        <taxon>Hexamitidae</taxon>
        <taxon>Giardiinae</taxon>
        <taxon>Giardia</taxon>
    </lineage>
</organism>
<feature type="transmembrane region" description="Helical" evidence="2">
    <location>
        <begin position="2100"/>
        <end position="2121"/>
    </location>
</feature>
<feature type="transmembrane region" description="Helical" evidence="2">
    <location>
        <begin position="2194"/>
        <end position="2213"/>
    </location>
</feature>
<feature type="transmembrane region" description="Helical" evidence="2">
    <location>
        <begin position="2170"/>
        <end position="2188"/>
    </location>
</feature>
<proteinExistence type="predicted"/>
<feature type="transmembrane region" description="Helical" evidence="2">
    <location>
        <begin position="2063"/>
        <end position="2080"/>
    </location>
</feature>
<dbReference type="GeneID" id="5700812"/>
<feature type="region of interest" description="Disordered" evidence="1">
    <location>
        <begin position="847"/>
        <end position="867"/>
    </location>
</feature>
<dbReference type="STRING" id="184922.A8BCH3"/>
<evidence type="ECO:0000256" key="1">
    <source>
        <dbReference type="SAM" id="MobiDB-lite"/>
    </source>
</evidence>
<feature type="transmembrane region" description="Helical" evidence="2">
    <location>
        <begin position="2220"/>
        <end position="2236"/>
    </location>
</feature>
<sequence length="2915" mass="328084">MRLAGALGGAGPLLQILSQHVLVTIQNFEAFLILFFSLPIFELTYHTRVRYMLFAFPQIISLICCSTALRKLRLLNKCDYCSRGFYLLPPHPRFSCSCRNKHISILQRYNVFMVCYGIIPCFAVLSGVNPDEFTILYSVYVCQAVIHLLIVSVSPLSELCRYICSIFSLLPVFFYANVFQSLACLGMYLVFALVVSLVIRNIIQRMDAYLEVLEYTTFNHSLLHLVMSVFRALAPSEFLYRMMPSYSQQTYKHRLSTRRRKFLESYTLYTLPTILSTTSVESAPSMYALGPSSTPNLYTQTLYTSSTSSIFMDTESYNLHRKSMSNLKQHSQTRNIPMLTKDPQGGGLSPRPPINPAFPYPLCLLPLPFRHVNDDANHEQGMLYSVLSASMPDEALSQSLHESKKNKINPEILRKRNPIVKYEVNVHIHERYILLCMIHVQRPVMSVLNSKTVYTLSDELNYLGLLNLLFSTLDYILSSFFSPKLCLHKLKVDTKAYYVYTDLSSHASAMFKEQIEPVYPVDADIVNSSITKSKGVCLQTILTFAAMASYFANSMGLECTSIIVYTRTVMGFFGFEHHVFELVNPGLSLLNGILSNFYEIICDAPSTSASSATNPETQPAALKLPSRYPSVKEQHRCAKPTKKTTPVRVTRQTNAQTINTDNRIFFINQVTGYNDAFSTQDFFTDIPQDIFISELINTDMFVNLLQSHSIAKSPHHSIYELLPPCYNLLPLPYRLRCSVQGLLRGARHDIICENSYFFEVLPRPELVYILMKLLIYSLAYDIRTTQPYPVEEVLNTANYDSLCTNNKASCFADISLKVLQDPVLLNFMSLESYRRASIAPRREFRSRWDTDNSQSDTSPAVREKTTPRTSDNVFLHLFPVIPEAVFLPDVLLPNSFNQPLPNTIALPSIGFLAPYTRTAMRRAVAKGLTHKMSSNHDNRNVVNSRSDNQLTLAKKNDKRGCSGLTNCCTDDNTLQMLCTSSDPSFTFSVRTTTNTCTNTNSGTNITGNKWLGLTDMLSESSSSFRASNSTKNSEKRAALSTVKKNKSQLSLTRFPSLTFTARNVGNLLHINPLQMLPLPKGKWKDSNADFSSRLQFFGDPSIEMQMYDSEDSSSLTQFQGTCYSTMSRHLGTFSDILKNLSNCQTLEHIYDIEFSPIDDDCLMFYGTARHVNKTSQFSGRMSAQEYYKHVLNAHTISKESIARYQEELYDGMLILFPEANDIVPRDILLINSKLLTRQLSRSVKGFLFPNKSQSLELLSNQVSDSGKSELKAIMNLAETTTATSEEILSTDVDIIELSDKDKALPYYKDQHQRFRPRTRQISKISSISAKLARSRTRDNLMRNVPHSAISSDTLVSNIQSYNPMLLEKSTSKANLSSSSQAFGNTHTSSGHGMSKPSSDHCHSNSTTVSPVTDILGQNVVIKEVHLLSSIPPSDSTLVDLDRSDDDKSLSTLELVADSTINESSSLLLETLSTRTSEDTQLSIIRGKTDNVIAEPCQQYSQSVDHVCFNVITPSLAVNQFNPSSDSGLSSSDDSLSVSSSILSNQNGDIVQASRDSEDSLDNSIFNLVSSPLDCPALTSTTYCEATCSNGELMDSTCEIDDATNQATNPAQRASTVLSVTYQKAEECIATHTTSSPCLRDITHSMTSSSYYSQSSSDEDSTDRRYTKSLESDDDIRSVVGITNLSLVDDIIFQSTSVCNSDTHTQMDFQMDRHYSVKDLHESSGNSPFQNIKLFVKKPCTDMQNSMKIAQLSRENSLEARALVAASNQPDHQCHVALTDYMVDSRSPTPFVDSSKIPDEDVATHEASSRRTKLRFSASAIVKILFAWCFRMQRLLKGVCLGPWLRKQASTFEETESYISDKENSPTRAGLPKVDISASKQTTRHVFDSIPYLNHLFETLQSTSMLLPVFSFILYKGTKRCAFLFRLMGPNFSMLNVLFQANVLLFVIQLLVLRDNTHDNGIFDLAHNYVSTLAPIPANVLKQAFCIPLRSIMVMCLKLVIRVVELLNSKLQWALLHRICISIRGAVENILSSVALSWNSERTYFWILAQFITGKGMSISALRLIYVLVFLPTVYLIFLYYDRHARKCQTQHKIVPLELSLYALLVFINAYYIELLLNFQIIQMTRLLKTIKLCRSELKSMRDNHQLVVYTALQAACLESSVHMRGVLTKTILDFFLTLLGIVTYWFILSSVVTVPPLLLSINNIVIFICSLVMKFSVFKVAPYVLLLQALLCLFIFKYVKPFLISYILIMKAKVSILLNWYQSQRIFQFVISDHMFALLLKSLRMHENLSILKDKDGEINNEMAKNMGLRCCTLPDDSTENDVGSVSATCRRYKRLSTNNCGFIAQTHTSIRGSITDMTVFLFDSSISNRALSHRYLLYRIGDFIWNVFNEKILQPAKLYGYGIGLLSELKDPLQEHTAFGLKFVKEGDVSQLANESFSQQFSDGKCSTQLTVGTSKHICEELSHWKACPVDYFYDSTLRVSPRSASHFSPRYASSRVTQPHATLKDLRHHWKHKREDVHQLRSELKDAFAAADEFVLGYTSYNDSRTLGMRRYADVSPNSICMVISFSNLFSVEASAEGSKSTSCPGAPSSILPFRTQTNDAFYYSSIQFQIIREFIEILYLYLARFGRHIVVTLTSFYKIEMYTKCNATSCSDEMVNNVLSYVSNTQLNLLSLFKSARTMLPIAMKTLNNKYLKKIYGKEKPFISNSSLSSMNAPFGEHHRAFDSNHKLFSESMTVSVEESTAGLLSDETGASDLTNANIKYTKEELCTAVCLCDMLALGEYMRDYFVKRVRRVLSKACISIGIAHGLCIETILGNHGHPFCIHGAAVSKARYIAECVQFNSIGISDAADHIHTKLKAVLDRLVNYGSCNLDKMKERFAGKNPTLANMMSAHNLVAAYSRTLMKESYGYSVGE</sequence>
<dbReference type="KEGG" id="gla:GL50803_0016492"/>
<dbReference type="EMBL" id="AACB03000005">
    <property type="protein sequence ID" value="KAE8301374.1"/>
    <property type="molecule type" value="Genomic_DNA"/>
</dbReference>
<feature type="transmembrane region" description="Helical" evidence="2">
    <location>
        <begin position="215"/>
        <end position="234"/>
    </location>
</feature>
<evidence type="ECO:0000313" key="4">
    <source>
        <dbReference type="Proteomes" id="UP000001548"/>
    </source>
</evidence>
<evidence type="ECO:0000313" key="3">
    <source>
        <dbReference type="EMBL" id="KAE8301374.1"/>
    </source>
</evidence>
<keyword evidence="2" id="KW-1133">Transmembrane helix</keyword>
<keyword evidence="2" id="KW-0472">Membrane</keyword>
<feature type="transmembrane region" description="Helical" evidence="2">
    <location>
        <begin position="28"/>
        <end position="45"/>
    </location>
</feature>
<evidence type="ECO:0000256" key="2">
    <source>
        <dbReference type="SAM" id="Phobius"/>
    </source>
</evidence>
<feature type="transmembrane region" description="Helical" evidence="2">
    <location>
        <begin position="185"/>
        <end position="203"/>
    </location>
</feature>
<dbReference type="RefSeq" id="XP_001707903.1">
    <property type="nucleotide sequence ID" value="XM_001707851.1"/>
</dbReference>
<feature type="transmembrane region" description="Helical" evidence="2">
    <location>
        <begin position="109"/>
        <end position="128"/>
    </location>
</feature>
<name>A8BCH3_GIAIC</name>
<feature type="region of interest" description="Disordered" evidence="1">
    <location>
        <begin position="1648"/>
        <end position="1668"/>
    </location>
</feature>
<feature type="transmembrane region" description="Helical" evidence="2">
    <location>
        <begin position="1934"/>
        <end position="1952"/>
    </location>
</feature>
<gene>
    <name evidence="3" type="ORF">GL50803_0016492</name>
</gene>
<feature type="compositionally biased region" description="Low complexity" evidence="1">
    <location>
        <begin position="1022"/>
        <end position="1031"/>
    </location>
</feature>
<dbReference type="VEuPathDB" id="GiardiaDB:GL50803_16492"/>
<feature type="region of interest" description="Disordered" evidence="1">
    <location>
        <begin position="1376"/>
        <end position="1408"/>
    </location>
</feature>
<feature type="compositionally biased region" description="Polar residues" evidence="1">
    <location>
        <begin position="1380"/>
        <end position="1391"/>
    </location>
</feature>
<dbReference type="Proteomes" id="UP000001548">
    <property type="component" value="Unassembled WGS sequence"/>
</dbReference>
<accession>A8BCH3</accession>
<feature type="region of interest" description="Disordered" evidence="1">
    <location>
        <begin position="1022"/>
        <end position="1041"/>
    </location>
</feature>
<protein>
    <submittedName>
        <fullName evidence="3">Uncharacterized protein</fullName>
    </submittedName>
</protein>
<comment type="caution">
    <text evidence="3">The sequence shown here is derived from an EMBL/GenBank/DDBJ whole genome shotgun (WGS) entry which is preliminary data.</text>
</comment>
<keyword evidence="2" id="KW-0812">Transmembrane</keyword>
<reference evidence="3 4" key="1">
    <citation type="journal article" date="2007" name="Science">
        <title>Genomic minimalism in the early diverging intestinal parasite Giardia lamblia.</title>
        <authorList>
            <person name="Morrison H.G."/>
            <person name="McArthur A.G."/>
            <person name="Gillin F.D."/>
            <person name="Aley S.B."/>
            <person name="Adam R.D."/>
            <person name="Olsen G.J."/>
            <person name="Best A.A."/>
            <person name="Cande W.Z."/>
            <person name="Chen F."/>
            <person name="Cipriano M.J."/>
            <person name="Davids B.J."/>
            <person name="Dawson S.C."/>
            <person name="Elmendorf H.G."/>
            <person name="Hehl A.B."/>
            <person name="Holder M.E."/>
            <person name="Huse S.M."/>
            <person name="Kim U.U."/>
            <person name="Lasek-Nesselquist E."/>
            <person name="Manning G."/>
            <person name="Nigam A."/>
            <person name="Nixon J.E."/>
            <person name="Palm D."/>
            <person name="Passamaneck N.E."/>
            <person name="Prabhu A."/>
            <person name="Reich C.I."/>
            <person name="Reiner D.S."/>
            <person name="Samuelson J."/>
            <person name="Svard S.G."/>
            <person name="Sogin M.L."/>
        </authorList>
    </citation>
    <scope>NUCLEOTIDE SEQUENCE [LARGE SCALE GENOMIC DNA]</scope>
    <source>
        <strain evidence="3 4">WB C6</strain>
    </source>
</reference>
<dbReference type="OMA" id="HIHERYI"/>
<keyword evidence="4" id="KW-1185">Reference proteome</keyword>
<dbReference type="HOGENOM" id="CLU_226414_0_0_1"/>